<feature type="transmembrane region" description="Helical" evidence="8">
    <location>
        <begin position="322"/>
        <end position="342"/>
    </location>
</feature>
<comment type="caution">
    <text evidence="9">The sequence shown here is derived from an EMBL/GenBank/DDBJ whole genome shotgun (WGS) entry which is preliminary data.</text>
</comment>
<sequence>MTSAHGALKFMSNTWRSIEPLRKRRRPPKFTGECVMVKRFSRYAKLFALVGCFFIRDFRGQSSEKESRVMWRSPYFVYSAVCFTLMLTLEAWAVYVRFSHLDFTTMFTEYLLSTLQLCLVFKVTVNFFCMTVASTRLHQFFRRATLFEASAGISYLVRLPPATCTWFRKLRKVGVAVTALTTLAGSLTFAVQIFLKASKFSFTSEVAKMVLRILSQVVFCTYELSMYIVLSTASEVLVCYVRSLAMALRKCEKCIREARIDGQSAAQVVENIRKSLCSVRELKNCIGGIWAPGIVAFSLLTLWVHCTTLYCLFIGHGNHLDLWLGLAYGAHCALALLDLAVLSHDLRTEQHLLSAVLERYRFKGSALCSAQNIRNVATRATILHSDDAYIRQIQFLHDSIDPDGMRLSAANFFCLDRGLLVSMAGSVITYTVILVQTSDGFSSRLSGDSGIATP</sequence>
<reference evidence="9 10" key="1">
    <citation type="journal article" date="2023" name="Arcadia Sci">
        <title>De novo assembly of a long-read Amblyomma americanum tick genome.</title>
        <authorList>
            <person name="Chou S."/>
            <person name="Poskanzer K.E."/>
            <person name="Rollins M."/>
            <person name="Thuy-Boun P.S."/>
        </authorList>
    </citation>
    <scope>NUCLEOTIDE SEQUENCE [LARGE SCALE GENOMIC DNA]</scope>
    <source>
        <strain evidence="9">F_SG_1</strain>
        <tissue evidence="9">Salivary glands</tissue>
    </source>
</reference>
<evidence type="ECO:0000313" key="9">
    <source>
        <dbReference type="EMBL" id="KAK8783117.1"/>
    </source>
</evidence>
<feature type="transmembrane region" description="Helical" evidence="8">
    <location>
        <begin position="173"/>
        <end position="195"/>
    </location>
</feature>
<dbReference type="Proteomes" id="UP001321473">
    <property type="component" value="Unassembled WGS sequence"/>
</dbReference>
<proteinExistence type="inferred from homology"/>
<dbReference type="PANTHER" id="PTHR21421">
    <property type="entry name" value="GUSTATORY RECEPTOR"/>
    <property type="match status" value="1"/>
</dbReference>
<organism evidence="9 10">
    <name type="scientific">Amblyomma americanum</name>
    <name type="common">Lone star tick</name>
    <dbReference type="NCBI Taxonomy" id="6943"/>
    <lineage>
        <taxon>Eukaryota</taxon>
        <taxon>Metazoa</taxon>
        <taxon>Ecdysozoa</taxon>
        <taxon>Arthropoda</taxon>
        <taxon>Chelicerata</taxon>
        <taxon>Arachnida</taxon>
        <taxon>Acari</taxon>
        <taxon>Parasitiformes</taxon>
        <taxon>Ixodida</taxon>
        <taxon>Ixodoidea</taxon>
        <taxon>Ixodidae</taxon>
        <taxon>Amblyomminae</taxon>
        <taxon>Amblyomma</taxon>
    </lineage>
</organism>
<evidence type="ECO:0000256" key="1">
    <source>
        <dbReference type="ARBA" id="ARBA00004651"/>
    </source>
</evidence>
<evidence type="ECO:0000256" key="4">
    <source>
        <dbReference type="ARBA" id="ARBA00022692"/>
    </source>
</evidence>
<gene>
    <name evidence="9" type="ORF">V5799_015548</name>
</gene>
<protein>
    <recommendedName>
        <fullName evidence="11">Gustatory receptor</fullName>
    </recommendedName>
</protein>
<feature type="transmembrane region" description="Helical" evidence="8">
    <location>
        <begin position="110"/>
        <end position="133"/>
    </location>
</feature>
<evidence type="ECO:0000256" key="8">
    <source>
        <dbReference type="SAM" id="Phobius"/>
    </source>
</evidence>
<dbReference type="GO" id="GO:0005886">
    <property type="term" value="C:plasma membrane"/>
    <property type="evidence" value="ECO:0007669"/>
    <property type="project" value="UniProtKB-SubCell"/>
</dbReference>
<comment type="subcellular location">
    <subcellularLocation>
        <location evidence="1">Cell membrane</location>
        <topology evidence="1">Multi-pass membrane protein</topology>
    </subcellularLocation>
</comment>
<keyword evidence="4 8" id="KW-0812">Transmembrane</keyword>
<evidence type="ECO:0000256" key="6">
    <source>
        <dbReference type="ARBA" id="ARBA00023136"/>
    </source>
</evidence>
<evidence type="ECO:0000256" key="2">
    <source>
        <dbReference type="ARBA" id="ARBA00005327"/>
    </source>
</evidence>
<dbReference type="AlphaFoldDB" id="A0AAQ4F7G3"/>
<keyword evidence="7" id="KW-0675">Receptor</keyword>
<keyword evidence="10" id="KW-1185">Reference proteome</keyword>
<dbReference type="PANTHER" id="PTHR21421:SF29">
    <property type="entry name" value="GUSTATORY RECEPTOR 5A FOR TREHALOSE-RELATED"/>
    <property type="match status" value="1"/>
</dbReference>
<evidence type="ECO:0000256" key="3">
    <source>
        <dbReference type="ARBA" id="ARBA00022475"/>
    </source>
</evidence>
<keyword evidence="3" id="KW-1003">Cell membrane</keyword>
<keyword evidence="6 8" id="KW-0472">Membrane</keyword>
<evidence type="ECO:0000256" key="7">
    <source>
        <dbReference type="ARBA" id="ARBA00023170"/>
    </source>
</evidence>
<dbReference type="Pfam" id="PF06151">
    <property type="entry name" value="Trehalose_recp"/>
    <property type="match status" value="1"/>
</dbReference>
<dbReference type="GO" id="GO:0050916">
    <property type="term" value="P:sensory perception of sweet taste"/>
    <property type="evidence" value="ECO:0007669"/>
    <property type="project" value="UniProtKB-ARBA"/>
</dbReference>
<dbReference type="EMBL" id="JARKHS020005872">
    <property type="protein sequence ID" value="KAK8783117.1"/>
    <property type="molecule type" value="Genomic_DNA"/>
</dbReference>
<dbReference type="InterPro" id="IPR009318">
    <property type="entry name" value="Gustatory_rcpt"/>
</dbReference>
<evidence type="ECO:0008006" key="11">
    <source>
        <dbReference type="Google" id="ProtNLM"/>
    </source>
</evidence>
<accession>A0AAQ4F7G3</accession>
<evidence type="ECO:0000256" key="5">
    <source>
        <dbReference type="ARBA" id="ARBA00022989"/>
    </source>
</evidence>
<feature type="transmembrane region" description="Helical" evidence="8">
    <location>
        <begin position="215"/>
        <end position="240"/>
    </location>
</feature>
<name>A0AAQ4F7G3_AMBAM</name>
<dbReference type="GO" id="GO:0008527">
    <property type="term" value="F:taste receptor activity"/>
    <property type="evidence" value="ECO:0007669"/>
    <property type="project" value="InterPro"/>
</dbReference>
<keyword evidence="5 8" id="KW-1133">Transmembrane helix</keyword>
<comment type="similarity">
    <text evidence="2">Belongs to the insect chemoreceptor superfamily. Gustatory receptor (GR) family. Gr5a subfamily.</text>
</comment>
<feature type="transmembrane region" description="Helical" evidence="8">
    <location>
        <begin position="75"/>
        <end position="98"/>
    </location>
</feature>
<evidence type="ECO:0000313" key="10">
    <source>
        <dbReference type="Proteomes" id="UP001321473"/>
    </source>
</evidence>
<feature type="transmembrane region" description="Helical" evidence="8">
    <location>
        <begin position="289"/>
        <end position="316"/>
    </location>
</feature>